<dbReference type="Pfam" id="PF00109">
    <property type="entry name" value="ketoacyl-synt"/>
    <property type="match status" value="5"/>
</dbReference>
<dbReference type="PROSITE" id="PS52004">
    <property type="entry name" value="KS3_2"/>
    <property type="match status" value="5"/>
</dbReference>
<comment type="subcellular location">
    <subcellularLocation>
        <location evidence="1">Cytoplasm</location>
    </subcellularLocation>
</comment>
<evidence type="ECO:0000259" key="13">
    <source>
        <dbReference type="PROSITE" id="PS50075"/>
    </source>
</evidence>
<evidence type="ECO:0000313" key="16">
    <source>
        <dbReference type="EMBL" id="AZE49482.1"/>
    </source>
</evidence>
<dbReference type="SMART" id="SM00823">
    <property type="entry name" value="PKS_PP"/>
    <property type="match status" value="5"/>
</dbReference>
<dbReference type="PROSITE" id="PS52019">
    <property type="entry name" value="PKS_MFAS_DH"/>
    <property type="match status" value="2"/>
</dbReference>
<feature type="domain" description="Ketosynthase family 3 (KS3)" evidence="14">
    <location>
        <begin position="5585"/>
        <end position="5995"/>
    </location>
</feature>
<evidence type="ECO:0000313" key="17">
    <source>
        <dbReference type="Proteomes" id="UP000268048"/>
    </source>
</evidence>
<dbReference type="Gene3D" id="3.30.70.3290">
    <property type="match status" value="1"/>
</dbReference>
<evidence type="ECO:0000256" key="5">
    <source>
        <dbReference type="ARBA" id="ARBA00022450"/>
    </source>
</evidence>
<feature type="region of interest" description="N-terminal hotdog fold" evidence="11">
    <location>
        <begin position="3484"/>
        <end position="3609"/>
    </location>
</feature>
<dbReference type="InterPro" id="IPR054514">
    <property type="entry name" value="RhiE-like_linker"/>
</dbReference>
<dbReference type="Gene3D" id="3.10.129.110">
    <property type="entry name" value="Polyketide synthase dehydratase"/>
    <property type="match status" value="2"/>
</dbReference>
<feature type="domain" description="Ketosynthase family 3 (KS3)" evidence="14">
    <location>
        <begin position="2868"/>
        <end position="3267"/>
    </location>
</feature>
<dbReference type="GO" id="GO:0005737">
    <property type="term" value="C:cytoplasm"/>
    <property type="evidence" value="ECO:0007669"/>
    <property type="project" value="UniProtKB-SubCell"/>
</dbReference>
<dbReference type="SMART" id="SM00826">
    <property type="entry name" value="PKS_DH"/>
    <property type="match status" value="2"/>
</dbReference>
<dbReference type="PROSITE" id="PS00606">
    <property type="entry name" value="KS3_1"/>
    <property type="match status" value="4"/>
</dbReference>
<dbReference type="Gene3D" id="3.40.50.720">
    <property type="entry name" value="NAD(P)-binding Rossmann-like Domain"/>
    <property type="match status" value="4"/>
</dbReference>
<dbReference type="Pfam" id="PF08659">
    <property type="entry name" value="KR"/>
    <property type="match status" value="4"/>
</dbReference>
<evidence type="ECO:0000256" key="2">
    <source>
        <dbReference type="ARBA" id="ARBA00004792"/>
    </source>
</evidence>
<dbReference type="CDD" id="cd08953">
    <property type="entry name" value="KR_2_SDR_x"/>
    <property type="match status" value="4"/>
</dbReference>
<feature type="compositionally biased region" description="Pro residues" evidence="12">
    <location>
        <begin position="5557"/>
        <end position="5574"/>
    </location>
</feature>
<feature type="region of interest" description="Disordered" evidence="12">
    <location>
        <begin position="5555"/>
        <end position="5579"/>
    </location>
</feature>
<feature type="region of interest" description="Disordered" evidence="12">
    <location>
        <begin position="2829"/>
        <end position="2857"/>
    </location>
</feature>
<dbReference type="SMART" id="SM00822">
    <property type="entry name" value="PKS_KR"/>
    <property type="match status" value="4"/>
</dbReference>
<feature type="domain" description="Ketosynthase family 3 (KS3)" evidence="14">
    <location>
        <begin position="4339"/>
        <end position="4780"/>
    </location>
</feature>
<proteinExistence type="inferred from homology"/>
<dbReference type="GO" id="GO:0004315">
    <property type="term" value="F:3-oxoacyl-[acyl-carrier-protein] synthase activity"/>
    <property type="evidence" value="ECO:0007669"/>
    <property type="project" value="InterPro"/>
</dbReference>
<dbReference type="InterPro" id="IPR013968">
    <property type="entry name" value="PKS_KR"/>
</dbReference>
<keyword evidence="8" id="KW-0808">Transferase</keyword>
<dbReference type="InterPro" id="IPR018201">
    <property type="entry name" value="Ketoacyl_synth_AS"/>
</dbReference>
<dbReference type="Pfam" id="PF22621">
    <property type="entry name" value="CurL-like_PKS_C"/>
    <property type="match status" value="1"/>
</dbReference>
<dbReference type="SMART" id="SM00825">
    <property type="entry name" value="PKS_KS"/>
    <property type="match status" value="5"/>
</dbReference>
<evidence type="ECO:0000256" key="10">
    <source>
        <dbReference type="ARBA" id="ARBA00054155"/>
    </source>
</evidence>
<comment type="caution">
    <text evidence="11">Lacks conserved residue(s) required for the propagation of feature annotation.</text>
</comment>
<dbReference type="SMART" id="SM01294">
    <property type="entry name" value="PKS_PP_betabranch"/>
    <property type="match status" value="1"/>
</dbReference>
<feature type="active site" description="Proton acceptor; for dehydratase activity" evidence="11">
    <location>
        <position position="3513"/>
    </location>
</feature>
<dbReference type="Pfam" id="PF14765">
    <property type="entry name" value="PS-DH"/>
    <property type="match status" value="2"/>
</dbReference>
<evidence type="ECO:0000259" key="14">
    <source>
        <dbReference type="PROSITE" id="PS52004"/>
    </source>
</evidence>
<comment type="function">
    <text evidence="10">Involved in production of the polyketide antibiotic thailandamide.</text>
</comment>
<dbReference type="InterPro" id="IPR020807">
    <property type="entry name" value="PKS_DH"/>
</dbReference>
<dbReference type="SUPFAM" id="SSF51735">
    <property type="entry name" value="NAD(P)-binding Rossmann-fold domains"/>
    <property type="match status" value="6"/>
</dbReference>
<protein>
    <submittedName>
        <fullName evidence="16">Polyketide synthase</fullName>
    </submittedName>
</protein>
<feature type="domain" description="Carrier" evidence="13">
    <location>
        <begin position="4224"/>
        <end position="4300"/>
    </location>
</feature>
<dbReference type="SUPFAM" id="SSF47336">
    <property type="entry name" value="ACP-like"/>
    <property type="match status" value="5"/>
</dbReference>
<feature type="domain" description="Ketosynthase family 3 (KS3)" evidence="14">
    <location>
        <begin position="1620"/>
        <end position="2054"/>
    </location>
</feature>
<feature type="domain" description="Carrier" evidence="13">
    <location>
        <begin position="2740"/>
        <end position="2817"/>
    </location>
</feature>
<dbReference type="EMBL" id="CP027753">
    <property type="protein sequence ID" value="AZE49482.1"/>
    <property type="molecule type" value="Genomic_DNA"/>
</dbReference>
<evidence type="ECO:0000256" key="11">
    <source>
        <dbReference type="PROSITE-ProRule" id="PRU01363"/>
    </source>
</evidence>
<feature type="domain" description="Carrier" evidence="13">
    <location>
        <begin position="5463"/>
        <end position="5541"/>
    </location>
</feature>
<dbReference type="InterPro" id="IPR014031">
    <property type="entry name" value="Ketoacyl_synth_C"/>
</dbReference>
<dbReference type="GO" id="GO:0004312">
    <property type="term" value="F:fatty acid synthase activity"/>
    <property type="evidence" value="ECO:0007669"/>
    <property type="project" value="TreeGrafter"/>
</dbReference>
<comment type="pathway">
    <text evidence="3">Lipid metabolism; fatty acid biosynthesis.</text>
</comment>
<dbReference type="Gene3D" id="1.10.1200.10">
    <property type="entry name" value="ACP-like"/>
    <property type="match status" value="5"/>
</dbReference>
<dbReference type="InterPro" id="IPR020841">
    <property type="entry name" value="PKS_Beta-ketoAc_synthase_dom"/>
</dbReference>
<dbReference type="Pfam" id="PF22336">
    <property type="entry name" value="RhiE-like_linker"/>
    <property type="match status" value="3"/>
</dbReference>
<dbReference type="PROSITE" id="PS50075">
    <property type="entry name" value="CARRIER"/>
    <property type="match status" value="5"/>
</dbReference>
<dbReference type="Gene3D" id="3.40.47.10">
    <property type="match status" value="5"/>
</dbReference>
<keyword evidence="5" id="KW-0596">Phosphopantetheine</keyword>
<dbReference type="SUPFAM" id="SSF53901">
    <property type="entry name" value="Thiolase-like"/>
    <property type="match status" value="5"/>
</dbReference>
<dbReference type="RefSeq" id="WP_124321194.1">
    <property type="nucleotide sequence ID" value="NZ_CP027753.1"/>
</dbReference>
<dbReference type="FunFam" id="3.40.47.10:FF:000019">
    <property type="entry name" value="Polyketide synthase type I"/>
    <property type="match status" value="3"/>
</dbReference>
<feature type="region of interest" description="C-terminal hotdog fold" evidence="11">
    <location>
        <begin position="3629"/>
        <end position="3775"/>
    </location>
</feature>
<keyword evidence="9" id="KW-0677">Repeat</keyword>
<dbReference type="InterPro" id="IPR057326">
    <property type="entry name" value="KR_dom"/>
</dbReference>
<dbReference type="GO" id="GO:0006633">
    <property type="term" value="P:fatty acid biosynthetic process"/>
    <property type="evidence" value="ECO:0007669"/>
    <property type="project" value="UniProtKB-UniPathway"/>
</dbReference>
<gene>
    <name evidence="16" type="ORF">C4K04_3812</name>
</gene>
<dbReference type="InterPro" id="IPR020806">
    <property type="entry name" value="PKS_PP-bd"/>
</dbReference>
<dbReference type="InterPro" id="IPR036736">
    <property type="entry name" value="ACP-like_sf"/>
</dbReference>
<evidence type="ECO:0000256" key="8">
    <source>
        <dbReference type="ARBA" id="ARBA00022679"/>
    </source>
</evidence>
<feature type="compositionally biased region" description="Low complexity" evidence="12">
    <location>
        <begin position="2829"/>
        <end position="2845"/>
    </location>
</feature>
<dbReference type="InterPro" id="IPR049552">
    <property type="entry name" value="PKS_DH_N"/>
</dbReference>
<feature type="domain" description="PKS/mFAS DH" evidence="15">
    <location>
        <begin position="653"/>
        <end position="934"/>
    </location>
</feature>
<dbReference type="GO" id="GO:0031177">
    <property type="term" value="F:phosphopantetheine binding"/>
    <property type="evidence" value="ECO:0007669"/>
    <property type="project" value="InterPro"/>
</dbReference>
<comment type="similarity">
    <text evidence="4">Belongs to the short-chain dehydrogenases/reductases (SDR) family.</text>
</comment>
<dbReference type="InterPro" id="IPR009081">
    <property type="entry name" value="PP-bd_ACP"/>
</dbReference>
<organism evidence="16 17">
    <name type="scientific">Pseudomonas chlororaphis</name>
    <dbReference type="NCBI Taxonomy" id="587753"/>
    <lineage>
        <taxon>Bacteria</taxon>
        <taxon>Pseudomonadati</taxon>
        <taxon>Pseudomonadota</taxon>
        <taxon>Gammaproteobacteria</taxon>
        <taxon>Pseudomonadales</taxon>
        <taxon>Pseudomonadaceae</taxon>
        <taxon>Pseudomonas</taxon>
    </lineage>
</organism>
<feature type="domain" description="Ketosynthase family 3 (KS3)" evidence="14">
    <location>
        <begin position="47"/>
        <end position="472"/>
    </location>
</feature>
<feature type="domain" description="Carrier" evidence="13">
    <location>
        <begin position="1418"/>
        <end position="1492"/>
    </location>
</feature>
<evidence type="ECO:0000256" key="3">
    <source>
        <dbReference type="ARBA" id="ARBA00005194"/>
    </source>
</evidence>
<dbReference type="CDD" id="cd00833">
    <property type="entry name" value="PKS"/>
    <property type="match status" value="5"/>
</dbReference>
<dbReference type="InterPro" id="IPR014030">
    <property type="entry name" value="Ketoacyl_synth_N"/>
</dbReference>
<keyword evidence="6" id="KW-0963">Cytoplasm</keyword>
<accession>A0A3G7TSR1</accession>
<evidence type="ECO:0000256" key="7">
    <source>
        <dbReference type="ARBA" id="ARBA00022553"/>
    </source>
</evidence>
<dbReference type="Pfam" id="PF02801">
    <property type="entry name" value="Ketoacyl-synt_C"/>
    <property type="match status" value="5"/>
</dbReference>
<dbReference type="InterPro" id="IPR036291">
    <property type="entry name" value="NAD(P)-bd_dom_sf"/>
</dbReference>
<dbReference type="InterPro" id="IPR006162">
    <property type="entry name" value="Ppantetheine_attach_site"/>
</dbReference>
<evidence type="ECO:0000256" key="4">
    <source>
        <dbReference type="ARBA" id="ARBA00006484"/>
    </source>
</evidence>
<evidence type="ECO:0000256" key="9">
    <source>
        <dbReference type="ARBA" id="ARBA00022737"/>
    </source>
</evidence>
<dbReference type="PANTHER" id="PTHR43775:SF37">
    <property type="entry name" value="SI:DKEY-61P9.11"/>
    <property type="match status" value="1"/>
</dbReference>
<dbReference type="Gene3D" id="1.10.1240.100">
    <property type="match status" value="3"/>
</dbReference>
<feature type="domain" description="PKS/mFAS DH" evidence="15">
    <location>
        <begin position="3484"/>
        <end position="3775"/>
    </location>
</feature>
<evidence type="ECO:0000259" key="15">
    <source>
        <dbReference type="PROSITE" id="PS52019"/>
    </source>
</evidence>
<dbReference type="UniPathway" id="UPA00094"/>
<comment type="pathway">
    <text evidence="2">Antibiotic biosynthesis.</text>
</comment>
<dbReference type="PANTHER" id="PTHR43775">
    <property type="entry name" value="FATTY ACID SYNTHASE"/>
    <property type="match status" value="1"/>
</dbReference>
<reference evidence="16 17" key="1">
    <citation type="submission" date="2018-03" db="EMBL/GenBank/DDBJ databases">
        <title>Diversity of phytobeneficial traits revealed by whole-genome analysis of worldwide-isolated phenazine-producing Pseudomonas spp.</title>
        <authorList>
            <person name="Biessy A."/>
            <person name="Novinscak A."/>
            <person name="Blom J."/>
            <person name="Leger G."/>
            <person name="Thomashow L.S."/>
            <person name="Cazorla F.M."/>
            <person name="Josic D."/>
            <person name="Filion M."/>
        </authorList>
    </citation>
    <scope>NUCLEOTIDE SEQUENCE [LARGE SCALE GENOMIC DNA]</scope>
    <source>
        <strain evidence="16 17">B25</strain>
    </source>
</reference>
<dbReference type="PROSITE" id="PS00012">
    <property type="entry name" value="PHOSPHOPANTETHEINE"/>
    <property type="match status" value="1"/>
</dbReference>
<dbReference type="Pfam" id="PF00550">
    <property type="entry name" value="PP-binding"/>
    <property type="match status" value="5"/>
</dbReference>
<name>A0A3G7TSR1_9PSED</name>
<feature type="active site" description="Proton donor; for dehydratase activity" evidence="11">
    <location>
        <position position="3691"/>
    </location>
</feature>
<evidence type="ECO:0000256" key="12">
    <source>
        <dbReference type="SAM" id="MobiDB-lite"/>
    </source>
</evidence>
<dbReference type="InterPro" id="IPR016039">
    <property type="entry name" value="Thiolase-like"/>
</dbReference>
<sequence>MTVCITTTDILNLVKDGHISLVQGRDLLRLVAGSSQPAKEQQQPAGAMDIAIIGMSGRFPGADSTAAFWDNLKAGRNSVAEIPASRWDSRDYFDPDRSARDKSYSKWAGLVDDIRGFDADFFNISPREALLMDPQQRLFFQEAWGAIEDAGYAPGSWSNSKCGVFVGCVTGDYLTHLRQQQMPADAYSLTGNASSILAARLSYFLNLKGPAVAVDTACSSSLVSVHMACESLLSGTCDVALAGGVMLYNTPELFVLASQLGMLSPDGLCKTFDERANGIVISEAVGVVVLKPLAAAERDGDTIHAVIRASGINQDGKTPGITVPSAYAQTQLLSDVYARAGIDPRTIGYVEAHGTGTRLGDPIEFEALTAAFRQQTEHKQFCAIGSVKTNIGHAQVAAGITSLIKAVLCLRHRTLPPSLHLEQPNRHIDFADSPFFTLDRLQPWAAQDDHPRRACVSSLGFSGTNAHIVLEEYVAAAASPAVHSEAARSEALGAAVAVLSARTPERLAVMAGRLLHWLDNSAPLPAFRDVLHTLQSGRDPMSTRLALVCDSLETLAQGLRAFLAEGGDRRQVFVGDEPSERERQAAQAELATLGQPTARDLARLWAAGAAVDWTGCVPQAGLRRVPLPTYAFAATPYWVAGTSVAPSEVAALHPIQLHRLSGTPQPSFSHRFDGDEVYLKDHLVSGAPTLLGVSHLEMAITAQRLAEEGVPDGLLQQVQNVIWIKPVIVTDQPRNVQVDLQETERGTAYRITDGAGQLYSQGRVRRVPAPQQMPRMDLAAIKSRCTEVLPAVDCYRVFLRNDLVYGPVLRALETLYFNASESLSRLVLPQALRHDLAAYTLHPSLTEGALQSMLGLLGDPSSDSTLYIPYALSEITVYAPLTATCYGYARVAGNHGAAQFAEKRFDIDLLNDDGQVLVAIRSLAYRPYSLRKKDDLQLFAPHWRTRDFSGQAAQPSAAHTVLFTATRGAGQALEQALGFQPLRVSPAPAGDGSMQVGDGGKTLGIDPRTAGHWQRLLDALPASGDLNLLFLLEEGLQEDALLQLLYQLLPMLVARQRTQGRLLFVSRSGHASHRALAGFARVLRHEHPGLLASVLEMTDSSEAEAAHLVVQELRHAPVAGEVLVRYRQQARQVQKLEGEERSAALASPGLFRQGGVYLISGGAGALGLQIARHLRQRFAARVILCGRSSPHSVAQALAEGEEAGLPGVTRYLQADVSRQADVAALYQAIKAEFGALNGVLHAAGAIRDSLIVKQDLASLGSVIDPKVAGVHHLDEVTRADALDLFLVFSSISSLAGTVGQSAYAYANEYLDHFAQWRDEQVRAGQRQGKSLAVNWPYWRDGGMRISEQTETLMRNVMGVQPLSLDMGLEVLLGLSTTSPTSLCVAVGDRAKIEKALGMNSLQPPPSTVVRPPAIAAGEGLSLALGKLAADILRRDADSLRPQVALTDYGFDSITYVELANRINRDYALDITPALFYEHKTLGAVAQFLASEHALAIPAVPVIEAAPTTTDAGADLMATLKDLAAQVLHKTASGFNVDTELGGYGFDSITYVELANKLNGHYAIDITPALFYEHKTLAAVAGFISAQYPQTVAAPAVVSEPEPAVASKAETAAMPQADNGAMPIAIIGMAGVLPGSPDLERFWEHLLAGDDMITTVPPQRWSWEALYGDPAEGGKTRAKWGGFIDDVDKFDSLYFNISPHEAKLMDPSQRLILETVFSAIGNAGYASTDFAGSQTSVFIGVCATDYLNLLVESGAPISGYSSSGLSHSMLANRISYMLGSHGPSQPVDTACSSSLVALHRAVESIRNGCEMAIAGGVNLLLSPYLTLSFSDAGMLSDDGRCMTFSDKANGYVRGEGAGAVLLKPLHKAIADGDVIHGVIRATAENHGGRATSPTAPNPLAQSMLLVDAYTRAGVDPSTITYIETHGTGTPLGDPIEINGLKEAFATLSRNHGVSIPEGRCGLGAVKTHIGHLEAAAGMAGLFKVILSMQHATLPGNLHFDRQNPYIKLAASPFYIVDQRQPWAVLTDAQGQPVPRRAGVSSLGFSGSNAHVVLEEYVAPVALPREDGEQLVVLSARTRERLLESVRRLARYLEKYPDISLANLAYTLQVGRDPLAERLALVVGSVAELALRLGQLSDEPTAAASVYWSSPDDNGAEAPDQHWEQALAARDLHALARLWTRHRDSALDWRALPRPAGVRRVALPSYPFARIRHWAIDEQPAPPTPEPSARHAVLTFAERWQPAAAEVASAAAEQPRLVLCCLSDPAQQAQLRQLAATQLPGSRLVFLSRRGHGSVDSFALDPQRVHELSAVLGTIVQQHGAIDGLLYLWPLEAPELAQQPVLLVNLVQALVRLRQNLQRVLLAGLCRDALDRCQLESWIGLERSMPRILAQAVWQTLLLESTAACDFALAGPEQAGACFEPLLAQWRGGAGGSSLYVGRQRYRLAAQRLALEAGAGAQPADLPSARAGTWLITGGSGRLGLLFADYLARTHGAALRLALVGRSAPTPALEQQLQALAATGAAVRYFQADVTDFASLEQALIEARAAFGPLQAFIHAAGVEEGPGLLQAPAQAFQTVLAPKVSGTELLDALTAGDPLVHACYFSSTAALLGDMGAASYAMGNRFLMAHATYRNQQVARGERQGQTIAINWPLWKEGGMGPVRAAADSEQGRGLASYLHSSGQALLTAQQGLPAFEAILRSGLEQVAVTYGDVDRLAQWFDLDAPAQPPAAPVAQPLLSDAPMDLPAQVLSELQGLCSDVAQIPAVELVGDATLSSFGFDSINLARLARSMQQRFGFAVSPALFFSHPTLARLAGHLAQQHATSLTEHYRAPATATATPKTAPAQAAQPSSEQRAIVPAPAQAPGNGGALLAEPIAIIGASGRFPQCDSVDEMWQLLLDGRSAVSAAQAPDGYSCGSLRGVDEFDPLFFGISPRAAQEMDPRQRLLLEESWRALEDAGIGPRQLASRRVGVFVGLEEGEYFQLGDAGSITANHSAIAASHLAYFLDLDGPVMSLNTACSSGLVALHQACQSLRLGECEMALVSSANLMLTRQSFTRMDQAGMLSPDGRCHTFDQRANGMVPGEAVVALVVKPLSAALADGDPIVSVIAASTINYDGKTNGITAPNGAAQARLLASTYEACNLAPRQIDYVVTHGTGTALGDAVEVNALAQVFGHSQEGAHCALTSTKTNFGHCLAASGLVSTLCLASALRHETIPPSLNFETHNDFVDWQASAFFVNTVPRPWPAKADGARHGAVSAFGMSGTNAHVVLRDLAGDERRPPQRFRASAAYLLVLSARSILSLCDRVEQLIEVLAGNPQLDLAAVSHTLLDGRHHFEYRCALVVRDQASALDLLRQLASEYLQQARARAASDDAFPAQVFKERVLLGKGDKRQAPQPSIVRTIEQWVRQLGDDLATEAVATEAPVEGYEETLRGLADFYCQGYTLPWHLRYPRQAPMRLQLPTYPFEHGRYWVDPRGPGRDRQPSAPTAQPLVRHLAAQAGGESFVSAFNGQEFFLADHVVQGHHVLPGVAYLEMALQAASALQPSWTSARLAKVGWMAPLIWHANEARQVETRLTPLVGADGFAYSIVSRATDQPAAESTVHGQGVVSLFDMALVEDPAVPAMLDIQALKARSSHVLSGADCYAAFQAAGLAYGPACRVIEAVYCDARQCLVRLVLPEAPGSQPTTGWTLHAALLDGALQGVAGFFLGAHGTGRLPPKVPFALDRLDIHGALDATMWALLTLDAQGAMSKLDARLYDDQGQLRVSLHGLAAREIALGGRETLAPIRLLRQWQAVAASASAPRVPGQHQVLLLAAGDPLAASSRLGQLFPQAQVQALEVRSSGQDNQALARDYQAAAEALFAHLKTCLGAGAGQKPLFIQVLLLGWPAAPAMLGLEGLLKTACLENPRLRGQLIAMPSLDGFEPGLIGAEHSAVWLEGGERRVPVWSRSAAPAAQRPVWKDAGCYLITGGAGGLGRIFAREIIENSRDARIVLVGRSLLDQVEQQQLAALEQRGARVVYCQADISQLAEVEALLASVQQAHGPLSGVIHNAGISADDFIVNKTQAQFAAVLEPKVRGTANLDHATRNLGLEWFVLCASASGVTGNVGQADYAAANAFLDGFAYVRNQQVRRGERQGHTLAVDWSLWAEGRMRPDAGTEERLWTYSGIRPLSTAVALSALRSALAEGVTQVLVAEGDPSRALAPFGLAFAARAPVEPVAPLGTAQAPSAGVTAEQVQQYFKQLLCDVFALPAHRIDARAPLEDYGIDSIMVGRLTARLEEVFGPLSKTLFFEFQTLEKLCGYFLEQHGQELAQRLNPAAPVAAPGIPAVAANVVSELPAIPAPAGPMEFAIVGLSGQYPQAADLQQYWANLREGRDCITPIPAQRWNHERFYAEQKNIPGTTYGKWGGFIDDVDCFDTLFFNISAREAEILDPQERLFLQCAYHLLEDAGYTRASLAATARRYSREHSVAHSLDSAAVGVFVGAMYNEYQLYGPEETALGHPLAIPGNVASIANRVSYFCNFHGPSVTLDTMCSSSLTAIHMACQSLLAGECALAIAGGVNLTVHPNKYLVLGQGRFLSDDGRCRSFGEGGTGYVPSEGVGAVLLRPLADAVAQGDRIYGVIQASAINHGGKTNGYSVPNPNAQAALIQAALQQGGVDPRTIGYVEAHGTGTALGDPIEIAGLSKALGTGSREGQPCAIGSVKSNIGHAESAAGIAGLTKVLLQFQHRQLVPSLHSAVLNGNIDFAGTPFRVQQVLADWTVAAGEARVAAVSSFGAGGSNAHLILREPTERECAPTPASHDGGAWAIPLSARTAGQLWDKVEQLRLALADGRPRTLADIAHTLQVGREAMRERLVFMADSLEVLATRLQSLSLNWAQLEAEAVSGAGLWREPAGDGVFYRAKAGAAPAAVVAGAAPQARLRAWVEGAPLDWAALQPGTAARRIGLPLYPFAKERYWAPLGRDALAPQPAAAADQPILARTWQAAPLASANLPAAQGALLILCTEPTLALARGLFAASGVDKHYLVHQGEHGVDFHDPDSALAAYRRCPGPLAGLIDLTALDTGYEASTVLERGKLAVLQTFLAEQRQHAPRLLLVTHGLHPWKLQPTLQGARSAGLYRMLDAEYRSVRAGVLDSDLSLSQQPALIAQIEAEFDAELQADCCYRQGERFVAAFAPLATTDSAPPSWQADDVLLVTGGTGGIGAALVDHLIQAGVQAIAIIGREPLPDARQWPRLLAAETGLDGRVLARVRRLQGWREQGVRVAYQACDLQAPAAIGQAVDGLEQQLGPITGVFHCAGSVSAAPAFIKKTQDEMAAVCAPKIAGLAALFQRLNSQRLRFFLMFSSVSASVPALASGQGDYAMANAYMDQFALANARPGVCSVQWPAWAEVGMAVGNSGPLAVQLGLKPLSTSVGLGLLDRVLALALSPDNPGLCLPCHVDLERFSPDGLARRPVAAQPAKIPAALTSSAPTPLLTAVEEAMRQLLMDELKFSAEQLADRDMAFVDYGIESIMVLQLMERLGAWVGSRLDPSLMFEFTTLGSLCEHLAGTYPEALKQHLGLLEQSPEPAPAQPEPVPVPAPASAPAPAKAEASRPADIAIIGLAVRLPGADDAQAFWTLQERGESAIGPMREQRWPGGHGQAYGGWLDAIDRFDPAFFGLNPKDAAVMDPQARLMLEQGVTALFDAGYSQRDLSGRPVGVYIGGRLRVTADARSLAEASNPILGVGQNYLASNLSRFFNLTGPSLVVDTACSSGLTAMSLAFDALHNGSIDMALVGATSLLTSSDAHDLFSARNILSPDGAFNIFDDRAAGDVLGEGVVALVCKTLDAAKADGDRIYCVVKGLAVNNDGRTLGPGSPSLKAQQDVMRRALRQAGKTPRDVGYIEVNGGGSAVVDAVEIKALAQVYQLNDSTLDACCLGSVKPSVGHLLLTSGLAGFVRCVLSLHHRQIVPSACGLAPFEHFDFAASRVHFNRRTLDWETTDGRPRVAAQSCFPDGGTNCHVILEEFIADPGYEQVRQPLPAPEFDRRSFPRHHDHAPAAIARVESAPVAAAVAPSSIPSSWGVIHEQVL</sequence>
<evidence type="ECO:0000256" key="1">
    <source>
        <dbReference type="ARBA" id="ARBA00004496"/>
    </source>
</evidence>
<feature type="domain" description="Carrier" evidence="13">
    <location>
        <begin position="1513"/>
        <end position="1587"/>
    </location>
</feature>
<evidence type="ECO:0000256" key="6">
    <source>
        <dbReference type="ARBA" id="ARBA00022490"/>
    </source>
</evidence>
<feature type="region of interest" description="C-terminal hotdog fold" evidence="11">
    <location>
        <begin position="786"/>
        <end position="934"/>
    </location>
</feature>
<dbReference type="InterPro" id="IPR049551">
    <property type="entry name" value="PKS_DH_C"/>
</dbReference>
<dbReference type="InterPro" id="IPR049900">
    <property type="entry name" value="PKS_mFAS_DH"/>
</dbReference>
<dbReference type="Proteomes" id="UP000268048">
    <property type="component" value="Chromosome"/>
</dbReference>
<dbReference type="InterPro" id="IPR050091">
    <property type="entry name" value="PKS_NRPS_Biosynth_Enz"/>
</dbReference>
<feature type="region of interest" description="N-terminal hotdog fold" evidence="11">
    <location>
        <begin position="653"/>
        <end position="771"/>
    </location>
</feature>
<keyword evidence="7" id="KW-0597">Phosphoprotein</keyword>
<dbReference type="Pfam" id="PF21089">
    <property type="entry name" value="PKS_DH_N"/>
    <property type="match status" value="2"/>
</dbReference>
<dbReference type="InterPro" id="IPR042104">
    <property type="entry name" value="PKS_dehydratase_sf"/>
</dbReference>